<evidence type="ECO:0000256" key="2">
    <source>
        <dbReference type="ARBA" id="ARBA00023082"/>
    </source>
</evidence>
<dbReference type="Pfam" id="PF08281">
    <property type="entry name" value="Sigma70_r4_2"/>
    <property type="match status" value="1"/>
</dbReference>
<dbReference type="SUPFAM" id="SSF88659">
    <property type="entry name" value="Sigma3 and sigma4 domains of RNA polymerase sigma factors"/>
    <property type="match status" value="1"/>
</dbReference>
<keyword evidence="4" id="KW-0804">Transcription</keyword>
<name>A0A645DGY6_9ZZZZ</name>
<reference evidence="6" key="1">
    <citation type="submission" date="2019-08" db="EMBL/GenBank/DDBJ databases">
        <authorList>
            <person name="Kucharzyk K."/>
            <person name="Murdoch R.W."/>
            <person name="Higgins S."/>
            <person name="Loffler F."/>
        </authorList>
    </citation>
    <scope>NUCLEOTIDE SEQUENCE</scope>
</reference>
<keyword evidence="2" id="KW-0731">Sigma factor</keyword>
<sequence>MMVDEEDLPDSAAQDLAPAILQIIQTLPPVYRDALTRVDIEGISQAELAQRLQVSLSTIKSRVQRGRQMVRANLLACCHFEFDRHGKVLDYYQHCSCCC</sequence>
<dbReference type="CDD" id="cd06171">
    <property type="entry name" value="Sigma70_r4"/>
    <property type="match status" value="1"/>
</dbReference>
<dbReference type="InterPro" id="IPR013324">
    <property type="entry name" value="RNA_pol_sigma_r3/r4-like"/>
</dbReference>
<accession>A0A645DGY6</accession>
<protein>
    <recommendedName>
        <fullName evidence="5">RNA polymerase sigma factor 70 region 4 type 2 domain-containing protein</fullName>
    </recommendedName>
</protein>
<dbReference type="InterPro" id="IPR036388">
    <property type="entry name" value="WH-like_DNA-bd_sf"/>
</dbReference>
<keyword evidence="1" id="KW-0805">Transcription regulation</keyword>
<keyword evidence="3" id="KW-0238">DNA-binding</keyword>
<dbReference type="EMBL" id="VSSQ01036121">
    <property type="protein sequence ID" value="MPM88511.1"/>
    <property type="molecule type" value="Genomic_DNA"/>
</dbReference>
<organism evidence="6">
    <name type="scientific">bioreactor metagenome</name>
    <dbReference type="NCBI Taxonomy" id="1076179"/>
    <lineage>
        <taxon>unclassified sequences</taxon>
        <taxon>metagenomes</taxon>
        <taxon>ecological metagenomes</taxon>
    </lineage>
</organism>
<dbReference type="AlphaFoldDB" id="A0A645DGY6"/>
<dbReference type="PANTHER" id="PTHR43133:SF8">
    <property type="entry name" value="RNA POLYMERASE SIGMA FACTOR HI_1459-RELATED"/>
    <property type="match status" value="1"/>
</dbReference>
<dbReference type="InterPro" id="IPR039425">
    <property type="entry name" value="RNA_pol_sigma-70-like"/>
</dbReference>
<feature type="domain" description="RNA polymerase sigma factor 70 region 4 type 2" evidence="5">
    <location>
        <begin position="19"/>
        <end position="68"/>
    </location>
</feature>
<comment type="caution">
    <text evidence="6">The sequence shown here is derived from an EMBL/GenBank/DDBJ whole genome shotgun (WGS) entry which is preliminary data.</text>
</comment>
<evidence type="ECO:0000256" key="3">
    <source>
        <dbReference type="ARBA" id="ARBA00023125"/>
    </source>
</evidence>
<evidence type="ECO:0000256" key="4">
    <source>
        <dbReference type="ARBA" id="ARBA00023163"/>
    </source>
</evidence>
<gene>
    <name evidence="6" type="ORF">SDC9_135615</name>
</gene>
<evidence type="ECO:0000259" key="5">
    <source>
        <dbReference type="Pfam" id="PF08281"/>
    </source>
</evidence>
<dbReference type="Gene3D" id="1.10.10.10">
    <property type="entry name" value="Winged helix-like DNA-binding domain superfamily/Winged helix DNA-binding domain"/>
    <property type="match status" value="1"/>
</dbReference>
<dbReference type="GO" id="GO:0016987">
    <property type="term" value="F:sigma factor activity"/>
    <property type="evidence" value="ECO:0007669"/>
    <property type="project" value="UniProtKB-KW"/>
</dbReference>
<dbReference type="InterPro" id="IPR013249">
    <property type="entry name" value="RNA_pol_sigma70_r4_t2"/>
</dbReference>
<proteinExistence type="predicted"/>
<dbReference type="GO" id="GO:0006352">
    <property type="term" value="P:DNA-templated transcription initiation"/>
    <property type="evidence" value="ECO:0007669"/>
    <property type="project" value="InterPro"/>
</dbReference>
<evidence type="ECO:0000313" key="6">
    <source>
        <dbReference type="EMBL" id="MPM88511.1"/>
    </source>
</evidence>
<dbReference type="PANTHER" id="PTHR43133">
    <property type="entry name" value="RNA POLYMERASE ECF-TYPE SIGMA FACTO"/>
    <property type="match status" value="1"/>
</dbReference>
<dbReference type="GO" id="GO:0003677">
    <property type="term" value="F:DNA binding"/>
    <property type="evidence" value="ECO:0007669"/>
    <property type="project" value="UniProtKB-KW"/>
</dbReference>
<evidence type="ECO:0000256" key="1">
    <source>
        <dbReference type="ARBA" id="ARBA00023015"/>
    </source>
</evidence>